<protein>
    <submittedName>
        <fullName evidence="1">Uncharacterized protein</fullName>
    </submittedName>
</protein>
<keyword evidence="2" id="KW-1185">Reference proteome</keyword>
<reference evidence="1 2" key="1">
    <citation type="submission" date="2015-04" db="EMBL/GenBank/DDBJ databases">
        <title>Complete genome sequence of Schizopora paradoxa KUC8140, a cosmopolitan wood degrader in East Asia.</title>
        <authorList>
            <consortium name="DOE Joint Genome Institute"/>
            <person name="Min B."/>
            <person name="Park H."/>
            <person name="Jang Y."/>
            <person name="Kim J.-J."/>
            <person name="Kim K.H."/>
            <person name="Pangilinan J."/>
            <person name="Lipzen A."/>
            <person name="Riley R."/>
            <person name="Grigoriev I.V."/>
            <person name="Spatafora J.W."/>
            <person name="Choi I.-G."/>
        </authorList>
    </citation>
    <scope>NUCLEOTIDE SEQUENCE [LARGE SCALE GENOMIC DNA]</scope>
    <source>
        <strain evidence="1 2">KUC8140</strain>
    </source>
</reference>
<evidence type="ECO:0000313" key="2">
    <source>
        <dbReference type="Proteomes" id="UP000053477"/>
    </source>
</evidence>
<dbReference type="Proteomes" id="UP000053477">
    <property type="component" value="Unassembled WGS sequence"/>
</dbReference>
<gene>
    <name evidence="1" type="ORF">SCHPADRAFT_335257</name>
</gene>
<proteinExistence type="predicted"/>
<name>A0A0H2RQ89_9AGAM</name>
<evidence type="ECO:0000313" key="1">
    <source>
        <dbReference type="EMBL" id="KLO14024.1"/>
    </source>
</evidence>
<sequence length="164" mass="18537">MIFLRYSSSSTSCRWWSIRRIGQEHSRSCATTEDSPLGDSMEKGVHSPSLRFRFLHRGLDRGAKCRYRSPRPDHQNGCGTRMPTRVTKPRRVAGSISLCTNGVQCSWCRTAISIHRALCSSHPIYTLSPSIHTFSKSKSIALMFKMSVRLGEQLEVDFSLELSV</sequence>
<dbReference type="InParanoid" id="A0A0H2RQ89"/>
<organism evidence="1 2">
    <name type="scientific">Schizopora paradoxa</name>
    <dbReference type="NCBI Taxonomy" id="27342"/>
    <lineage>
        <taxon>Eukaryota</taxon>
        <taxon>Fungi</taxon>
        <taxon>Dikarya</taxon>
        <taxon>Basidiomycota</taxon>
        <taxon>Agaricomycotina</taxon>
        <taxon>Agaricomycetes</taxon>
        <taxon>Hymenochaetales</taxon>
        <taxon>Schizoporaceae</taxon>
        <taxon>Schizopora</taxon>
    </lineage>
</organism>
<accession>A0A0H2RQ89</accession>
<dbReference type="EMBL" id="KQ085950">
    <property type="protein sequence ID" value="KLO14024.1"/>
    <property type="molecule type" value="Genomic_DNA"/>
</dbReference>
<dbReference type="AlphaFoldDB" id="A0A0H2RQ89"/>